<dbReference type="EMBL" id="FP929136">
    <property type="protein sequence ID" value="CBX99627.1"/>
    <property type="molecule type" value="Genomic_DNA"/>
</dbReference>
<protein>
    <recommendedName>
        <fullName evidence="2">Aminotransferase class I/classII large domain-containing protein</fullName>
    </recommendedName>
</protein>
<evidence type="ECO:0000313" key="4">
    <source>
        <dbReference type="Proteomes" id="UP000002668"/>
    </source>
</evidence>
<dbReference type="CDD" id="cd00609">
    <property type="entry name" value="AAT_like"/>
    <property type="match status" value="1"/>
</dbReference>
<dbReference type="HOGENOM" id="CLU_017584_0_6_1"/>
<reference evidence="4" key="1">
    <citation type="journal article" date="2011" name="Nat. Commun.">
        <title>Effector diversification within compartments of the Leptosphaeria maculans genome affected by Repeat-Induced Point mutations.</title>
        <authorList>
            <person name="Rouxel T."/>
            <person name="Grandaubert J."/>
            <person name="Hane J.K."/>
            <person name="Hoede C."/>
            <person name="van de Wouw A.P."/>
            <person name="Couloux A."/>
            <person name="Dominguez V."/>
            <person name="Anthouard V."/>
            <person name="Bally P."/>
            <person name="Bourras S."/>
            <person name="Cozijnsen A.J."/>
            <person name="Ciuffetti L.M."/>
            <person name="Degrave A."/>
            <person name="Dilmaghani A."/>
            <person name="Duret L."/>
            <person name="Fudal I."/>
            <person name="Goodwin S.B."/>
            <person name="Gout L."/>
            <person name="Glaser N."/>
            <person name="Linglin J."/>
            <person name="Kema G.H.J."/>
            <person name="Lapalu N."/>
            <person name="Lawrence C.B."/>
            <person name="May K."/>
            <person name="Meyer M."/>
            <person name="Ollivier B."/>
            <person name="Poulain J."/>
            <person name="Schoch C.L."/>
            <person name="Simon A."/>
            <person name="Spatafora J.W."/>
            <person name="Stachowiak A."/>
            <person name="Turgeon B.G."/>
            <person name="Tyler B.M."/>
            <person name="Vincent D."/>
            <person name="Weissenbach J."/>
            <person name="Amselem J."/>
            <person name="Quesneville H."/>
            <person name="Oliver R.P."/>
            <person name="Wincker P."/>
            <person name="Balesdent M.-H."/>
            <person name="Howlett B.J."/>
        </authorList>
    </citation>
    <scope>NUCLEOTIDE SEQUENCE [LARGE SCALE GENOMIC DNA]</scope>
    <source>
        <strain evidence="4">JN3 / isolate v23.1.3 / race Av1-4-5-6-7-8</strain>
    </source>
</reference>
<evidence type="ECO:0000259" key="2">
    <source>
        <dbReference type="Pfam" id="PF00155"/>
    </source>
</evidence>
<feature type="region of interest" description="Disordered" evidence="1">
    <location>
        <begin position="489"/>
        <end position="511"/>
    </location>
</feature>
<dbReference type="Proteomes" id="UP000002668">
    <property type="component" value="Genome"/>
</dbReference>
<dbReference type="InterPro" id="IPR015422">
    <property type="entry name" value="PyrdxlP-dep_Trfase_small"/>
</dbReference>
<dbReference type="OMA" id="MIALDSM"/>
<dbReference type="eggNOG" id="KOG0634">
    <property type="taxonomic scope" value="Eukaryota"/>
</dbReference>
<dbReference type="GO" id="GO:0047536">
    <property type="term" value="F:2-aminoadipate transaminase activity"/>
    <property type="evidence" value="ECO:0007669"/>
    <property type="project" value="TreeGrafter"/>
</dbReference>
<dbReference type="Pfam" id="PF00155">
    <property type="entry name" value="Aminotran_1_2"/>
    <property type="match status" value="1"/>
</dbReference>
<dbReference type="STRING" id="985895.E5A7N2"/>
<name>E5A7N2_LEPMJ</name>
<dbReference type="Gene3D" id="3.90.1150.10">
    <property type="entry name" value="Aspartate Aminotransferase, domain 1"/>
    <property type="match status" value="1"/>
</dbReference>
<dbReference type="InterPro" id="IPR015424">
    <property type="entry name" value="PyrdxlP-dep_Trfase"/>
</dbReference>
<proteinExistence type="predicted"/>
<dbReference type="FunCoup" id="E5A7N2">
    <property type="interactions" value="54"/>
</dbReference>
<dbReference type="InterPro" id="IPR004839">
    <property type="entry name" value="Aminotransferase_I/II_large"/>
</dbReference>
<dbReference type="VEuPathDB" id="FungiDB:LEMA_P088660.1"/>
<evidence type="ECO:0000256" key="1">
    <source>
        <dbReference type="SAM" id="MobiDB-lite"/>
    </source>
</evidence>
<accession>E5A7N2</accession>
<dbReference type="FunFam" id="3.40.640.10:FF:000080">
    <property type="entry name" value="Aminotransferase, putative"/>
    <property type="match status" value="1"/>
</dbReference>
<dbReference type="PANTHER" id="PTHR42858">
    <property type="entry name" value="AMINOTRANSFERASE"/>
    <property type="match status" value="1"/>
</dbReference>
<dbReference type="GO" id="GO:0030170">
    <property type="term" value="F:pyridoxal phosphate binding"/>
    <property type="evidence" value="ECO:0007669"/>
    <property type="project" value="InterPro"/>
</dbReference>
<organism evidence="3 4">
    <name type="scientific">Leptosphaeria maculans (strain JN3 / isolate v23.1.3 / race Av1-4-5-6-7-8)</name>
    <name type="common">Blackleg fungus</name>
    <name type="synonym">Phoma lingam</name>
    <dbReference type="NCBI Taxonomy" id="985895"/>
    <lineage>
        <taxon>Eukaryota</taxon>
        <taxon>Fungi</taxon>
        <taxon>Dikarya</taxon>
        <taxon>Ascomycota</taxon>
        <taxon>Pezizomycotina</taxon>
        <taxon>Dothideomycetes</taxon>
        <taxon>Pleosporomycetidae</taxon>
        <taxon>Pleosporales</taxon>
        <taxon>Pleosporineae</taxon>
        <taxon>Leptosphaeriaceae</taxon>
        <taxon>Plenodomus</taxon>
        <taxon>Plenodomus lingam/Leptosphaeria maculans species complex</taxon>
    </lineage>
</organism>
<dbReference type="SUPFAM" id="SSF53383">
    <property type="entry name" value="PLP-dependent transferases"/>
    <property type="match status" value="1"/>
</dbReference>
<gene>
    <name evidence="3" type="ORF">LEMA_P088660.1</name>
</gene>
<dbReference type="InterPro" id="IPR015421">
    <property type="entry name" value="PyrdxlP-dep_Trfase_major"/>
</dbReference>
<dbReference type="OrthoDB" id="7042322at2759"/>
<dbReference type="AlphaFoldDB" id="E5A7N2"/>
<dbReference type="PANTHER" id="PTHR42858:SF1">
    <property type="entry name" value="LD15494P"/>
    <property type="match status" value="1"/>
</dbReference>
<dbReference type="InParanoid" id="E5A7N2"/>
<sequence length="511" mass="56890">MPGGGEDIADQILKTFNLPDMVGSMTSSNKLINLLRGHVTYPPWLHPPRQLRALLPPLWPNVSLLPTQLMAKATHNALQNPSVALPAMCYGPDAGDPRLRRNVASWLTKFYQPAEPVNMDRICITGGASQNLACLLQSFTDPVYTRNVWIVAPAYMLSFRIFEDAGFHKKLRAVPEDEEGIDIDFLRREIRKSEEKANAEGNDKPHLKPPRPSDKSYKHVIYAVPTFSNPSFKTMSLRRREELVRLAREYDALVITDDVYDFLQWPSGLTSKTSSLEKAALPRLVDLDRFLDGGAERDGADGFGNAVSNGSFSKICGPGLRTGWCEGSPKLSYGVSQTGSSRSGGSPSQLTACFVAEILESEELQRYVYDTLQPAYGSRYRRMVEAINTHLIPLGVRIPQTDREVVGGYFIWMTLPLPLNGSVLAQRAKEEENVVVAQGEIFQVPRDTEYPGTAFGNEVRVCFAWEDEDMLAEGIERLARVIGRMLDEEDTTSDDNAALTPTTDAEPKSFW</sequence>
<keyword evidence="4" id="KW-1185">Reference proteome</keyword>
<feature type="domain" description="Aminotransferase class I/classII large" evidence="2">
    <location>
        <begin position="90"/>
        <end position="478"/>
    </location>
</feature>
<feature type="region of interest" description="Disordered" evidence="1">
    <location>
        <begin position="194"/>
        <end position="214"/>
    </location>
</feature>
<dbReference type="Gene3D" id="3.40.640.10">
    <property type="entry name" value="Type I PLP-dependent aspartate aminotransferase-like (Major domain)"/>
    <property type="match status" value="1"/>
</dbReference>
<evidence type="ECO:0000313" key="3">
    <source>
        <dbReference type="EMBL" id="CBX99627.1"/>
    </source>
</evidence>